<evidence type="ECO:0000313" key="2">
    <source>
        <dbReference type="EMBL" id="KER20529.1"/>
    </source>
</evidence>
<protein>
    <recommendedName>
        <fullName evidence="4">Peptidase C13 family protein</fullName>
    </recommendedName>
</protein>
<dbReference type="EMBL" id="KL597047">
    <property type="protein sequence ID" value="KER20529.1"/>
    <property type="molecule type" value="Genomic_DNA"/>
</dbReference>
<dbReference type="MEROPS" id="C13.007"/>
<dbReference type="RefSeq" id="XP_009175724.1">
    <property type="nucleotide sequence ID" value="XM_009177460.1"/>
</dbReference>
<reference evidence="2 3" key="1">
    <citation type="submission" date="2013-11" db="EMBL/GenBank/DDBJ databases">
        <title>Opisthorchis viverrini - life in the bile duct.</title>
        <authorList>
            <person name="Young N.D."/>
            <person name="Nagarajan N."/>
            <person name="Lin S.J."/>
            <person name="Korhonen P.K."/>
            <person name="Jex A.R."/>
            <person name="Hall R.S."/>
            <person name="Safavi-Hemami H."/>
            <person name="Kaewkong W."/>
            <person name="Bertrand D."/>
            <person name="Gao S."/>
            <person name="Seet Q."/>
            <person name="Wongkham S."/>
            <person name="Teh B.T."/>
            <person name="Wongkham C."/>
            <person name="Intapan P.M."/>
            <person name="Maleewong W."/>
            <person name="Yang X."/>
            <person name="Hu M."/>
            <person name="Wang Z."/>
            <person name="Hofmann A."/>
            <person name="Sternberg P.W."/>
            <person name="Tan P."/>
            <person name="Wang J."/>
            <person name="Gasser R.B."/>
        </authorList>
    </citation>
    <scope>NUCLEOTIDE SEQUENCE [LARGE SCALE GENOMIC DNA]</scope>
</reference>
<dbReference type="CTD" id="20325110"/>
<proteinExistence type="inferred from homology"/>
<dbReference type="InterPro" id="IPR001096">
    <property type="entry name" value="Peptidase_C13"/>
</dbReference>
<comment type="similarity">
    <text evidence="1">Belongs to the peptidase C13 family.</text>
</comment>
<dbReference type="Gene3D" id="3.40.50.1460">
    <property type="match status" value="1"/>
</dbReference>
<dbReference type="GO" id="GO:0005773">
    <property type="term" value="C:vacuole"/>
    <property type="evidence" value="ECO:0007669"/>
    <property type="project" value="GOC"/>
</dbReference>
<dbReference type="PANTHER" id="PTHR12000">
    <property type="entry name" value="HEMOGLOBINASE FAMILY MEMBER"/>
    <property type="match status" value="1"/>
</dbReference>
<dbReference type="OrthoDB" id="9973749at2759"/>
<accession>A0A074ZZC4</accession>
<dbReference type="GeneID" id="20325110"/>
<dbReference type="GO" id="GO:0051603">
    <property type="term" value="P:proteolysis involved in protein catabolic process"/>
    <property type="evidence" value="ECO:0007669"/>
    <property type="project" value="TreeGrafter"/>
</dbReference>
<organism evidence="2 3">
    <name type="scientific">Opisthorchis viverrini</name>
    <name type="common">Southeast Asian liver fluke</name>
    <dbReference type="NCBI Taxonomy" id="6198"/>
    <lineage>
        <taxon>Eukaryota</taxon>
        <taxon>Metazoa</taxon>
        <taxon>Spiralia</taxon>
        <taxon>Lophotrochozoa</taxon>
        <taxon>Platyhelminthes</taxon>
        <taxon>Trematoda</taxon>
        <taxon>Digenea</taxon>
        <taxon>Opisthorchiida</taxon>
        <taxon>Opisthorchiata</taxon>
        <taxon>Opisthorchiidae</taxon>
        <taxon>Opisthorchis</taxon>
    </lineage>
</organism>
<dbReference type="KEGG" id="ovi:T265_10942"/>
<dbReference type="Proteomes" id="UP000054324">
    <property type="component" value="Unassembled WGS sequence"/>
</dbReference>
<dbReference type="Pfam" id="PF01650">
    <property type="entry name" value="Peptidase_C13"/>
    <property type="match status" value="1"/>
</dbReference>
<dbReference type="GO" id="GO:0004197">
    <property type="term" value="F:cysteine-type endopeptidase activity"/>
    <property type="evidence" value="ECO:0007669"/>
    <property type="project" value="TreeGrafter"/>
</dbReference>
<gene>
    <name evidence="2" type="ORF">T265_10942</name>
</gene>
<evidence type="ECO:0000313" key="3">
    <source>
        <dbReference type="Proteomes" id="UP000054324"/>
    </source>
</evidence>
<dbReference type="PANTHER" id="PTHR12000:SF42">
    <property type="entry name" value="LEGUMAIN"/>
    <property type="match status" value="1"/>
</dbReference>
<dbReference type="AlphaFoldDB" id="A0A074ZZC4"/>
<dbReference type="PRINTS" id="PR00776">
    <property type="entry name" value="HEMOGLOBNASE"/>
</dbReference>
<evidence type="ECO:0008006" key="4">
    <source>
        <dbReference type="Google" id="ProtNLM"/>
    </source>
</evidence>
<name>A0A074ZZC4_OPIVI</name>
<evidence type="ECO:0000256" key="1">
    <source>
        <dbReference type="ARBA" id="ARBA00009941"/>
    </source>
</evidence>
<dbReference type="GO" id="GO:0006624">
    <property type="term" value="P:vacuolar protein processing"/>
    <property type="evidence" value="ECO:0007669"/>
    <property type="project" value="TreeGrafter"/>
</dbReference>
<sequence length="592" mass="67291">MLHAGNDRKPLEWIRALRDRGFENATSQTRTWNGSGTIWRIGCRDLELVNLRLRLNEVGIITWNAIDSEFVISCDTSRGEISSVQAILLSYPVAICRGACEPSEQDASSLVDPIETITGSTPEIADVFHAYQIVRKNNVPAENIITFAYDDIANNPRNPFKGKVFHDYTHEDIYQGVEIDYRGKDVTRDNFVKVLKGDEKLAANKKKVLKSGPDDNVFIFYSGHGLVSSMSLLAEELHAVELNDILAHIHSKKKYNKLVLYMAACFAGSMFRDILPPNMGIYVTTASKEDELSWSIFCEDKDFDICLASEYAYVWIRDSEYHDLKTRTLDQQYEEVKKKTAYSHVMKYGEMAIGSLPVGKFQGHFDLYMHRNDGTLPANAVDRKPSLEAHLFSKSRRVMEATTDQDHQTAWRKLRRAIQRSFHGATQKSNVVRFDVLEAYYSLPILPHNHSSRLLQLGHIVKETFRDIVRDVKSHHKPNLKGLSKRDELMCFQAVLDQFRTHCFTIQQLDWAAANDDLALEIYTSADLLEAKRRFKTTRMVAGSAPSLFFADNQHTLGPDLRACTWCHATSRFPTSSSKMCAWYPIAVGSGK</sequence>
<keyword evidence="3" id="KW-1185">Reference proteome</keyword>